<dbReference type="PANTHER" id="PTHR43633">
    <property type="entry name" value="ALCOHOL DEHYDROGENASE YQHD"/>
    <property type="match status" value="1"/>
</dbReference>
<dbReference type="Proteomes" id="UP000606499">
    <property type="component" value="Unassembled WGS sequence"/>
</dbReference>
<dbReference type="Pfam" id="PF00465">
    <property type="entry name" value="Fe-ADH"/>
    <property type="match status" value="1"/>
</dbReference>
<accession>A0A923RZ89</accession>
<dbReference type="SUPFAM" id="SSF56796">
    <property type="entry name" value="Dehydroquinate synthase-like"/>
    <property type="match status" value="1"/>
</dbReference>
<dbReference type="RefSeq" id="WP_054328158.1">
    <property type="nucleotide sequence ID" value="NZ_JACOPL010000010.1"/>
</dbReference>
<dbReference type="InterPro" id="IPR044731">
    <property type="entry name" value="BDH-like"/>
</dbReference>
<dbReference type="GO" id="GO:1990002">
    <property type="term" value="F:methylglyoxal reductase (NADPH) (acetol producing) activity"/>
    <property type="evidence" value="ECO:0007669"/>
    <property type="project" value="TreeGrafter"/>
</dbReference>
<evidence type="ECO:0000313" key="4">
    <source>
        <dbReference type="EMBL" id="MBC5726060.1"/>
    </source>
</evidence>
<dbReference type="Gene3D" id="3.40.50.1970">
    <property type="match status" value="1"/>
</dbReference>
<dbReference type="CDD" id="cd08187">
    <property type="entry name" value="BDH"/>
    <property type="match status" value="1"/>
</dbReference>
<feature type="domain" description="Alcohol dehydrogenase iron-type/glycerol dehydrogenase GldA" evidence="2">
    <location>
        <begin position="10"/>
        <end position="178"/>
    </location>
</feature>
<dbReference type="InterPro" id="IPR056798">
    <property type="entry name" value="ADH_Fe_C"/>
</dbReference>
<evidence type="ECO:0000259" key="2">
    <source>
        <dbReference type="Pfam" id="PF00465"/>
    </source>
</evidence>
<dbReference type="PANTHER" id="PTHR43633:SF1">
    <property type="entry name" value="ALCOHOL DEHYDROGENASE YQHD"/>
    <property type="match status" value="1"/>
</dbReference>
<dbReference type="FunFam" id="3.40.50.1970:FF:000003">
    <property type="entry name" value="Alcohol dehydrogenase, iron-containing"/>
    <property type="match status" value="1"/>
</dbReference>
<keyword evidence="1" id="KW-0560">Oxidoreductase</keyword>
<gene>
    <name evidence="4" type="ORF">H8S45_11405</name>
</gene>
<dbReference type="GO" id="GO:0005829">
    <property type="term" value="C:cytosol"/>
    <property type="evidence" value="ECO:0007669"/>
    <property type="project" value="TreeGrafter"/>
</dbReference>
<dbReference type="GO" id="GO:0008106">
    <property type="term" value="F:alcohol dehydrogenase (NADP+) activity"/>
    <property type="evidence" value="ECO:0007669"/>
    <property type="project" value="TreeGrafter"/>
</dbReference>
<dbReference type="GO" id="GO:1990362">
    <property type="term" value="F:butanol dehydrogenase (NAD+) activity"/>
    <property type="evidence" value="ECO:0007669"/>
    <property type="project" value="InterPro"/>
</dbReference>
<proteinExistence type="predicted"/>
<sequence length="391" mass="42691">MLNFTIHTTTEVVFGRDIEKDIGPKLKEIGAHRVLVHFGGSSARSSGLLDRVEHSLFEAGLSFVELGGVEPNPKISMVRRGIELCQREGIDFILAVGGGSVLDSAKGIGMGVATGRDPWEFAATGTAPDQTLPVGSVLTLSASGSETSNSCVLTNEELKEKRGITSQTNRPRISFLNPENTFTVSKFQTGCGIVDIMMHTLERYLTAGGETDITDRIAEGLLIATRDAGRRAIADPNDYEARATLMWAGSISHNNLTECGRLRLFPVHKLEHELSAFRDEIAHGAGLSVLFPAWALYVMEHDVPRFAQLAHRVLGVEMDFSHPERTARDGILTLKRFFEEIGMPVHMAQLGIKPENYETLADNAIRTAGGPVKSYVPLDKPAILEIFRLAE</sequence>
<dbReference type="InterPro" id="IPR001670">
    <property type="entry name" value="ADH_Fe/GldA"/>
</dbReference>
<dbReference type="AlphaFoldDB" id="A0A923RZ89"/>
<evidence type="ECO:0000259" key="3">
    <source>
        <dbReference type="Pfam" id="PF25137"/>
    </source>
</evidence>
<dbReference type="GO" id="GO:0046872">
    <property type="term" value="F:metal ion binding"/>
    <property type="evidence" value="ECO:0007669"/>
    <property type="project" value="InterPro"/>
</dbReference>
<dbReference type="Pfam" id="PF25137">
    <property type="entry name" value="ADH_Fe_C"/>
    <property type="match status" value="1"/>
</dbReference>
<evidence type="ECO:0000256" key="1">
    <source>
        <dbReference type="ARBA" id="ARBA00023002"/>
    </source>
</evidence>
<feature type="domain" description="Fe-containing alcohol dehydrogenase-like C-terminal" evidence="3">
    <location>
        <begin position="193"/>
        <end position="388"/>
    </location>
</feature>
<keyword evidence="5" id="KW-1185">Reference proteome</keyword>
<dbReference type="Gene3D" id="1.20.1090.10">
    <property type="entry name" value="Dehydroquinate synthase-like - alpha domain"/>
    <property type="match status" value="1"/>
</dbReference>
<comment type="caution">
    <text evidence="4">The sequence shown here is derived from an EMBL/GenBank/DDBJ whole genome shotgun (WGS) entry which is preliminary data.</text>
</comment>
<protein>
    <submittedName>
        <fullName evidence="4">Iron-containing alcohol dehydrogenase</fullName>
    </submittedName>
</protein>
<name>A0A923RZ89_9FIRM</name>
<reference evidence="4" key="1">
    <citation type="submission" date="2020-08" db="EMBL/GenBank/DDBJ databases">
        <title>Genome public.</title>
        <authorList>
            <person name="Liu C."/>
            <person name="Sun Q."/>
        </authorList>
    </citation>
    <scope>NUCLEOTIDE SEQUENCE</scope>
    <source>
        <strain evidence="4">NSJ-28</strain>
    </source>
</reference>
<organism evidence="4 5">
    <name type="scientific">Agathobaculum faecis</name>
    <dbReference type="NCBI Taxonomy" id="2763013"/>
    <lineage>
        <taxon>Bacteria</taxon>
        <taxon>Bacillati</taxon>
        <taxon>Bacillota</taxon>
        <taxon>Clostridia</taxon>
        <taxon>Eubacteriales</taxon>
        <taxon>Butyricicoccaceae</taxon>
        <taxon>Agathobaculum</taxon>
    </lineage>
</organism>
<evidence type="ECO:0000313" key="5">
    <source>
        <dbReference type="Proteomes" id="UP000606499"/>
    </source>
</evidence>
<dbReference type="EMBL" id="JACOPL010000010">
    <property type="protein sequence ID" value="MBC5726060.1"/>
    <property type="molecule type" value="Genomic_DNA"/>
</dbReference>